<evidence type="ECO:0000313" key="3">
    <source>
        <dbReference type="Proteomes" id="UP000770785"/>
    </source>
</evidence>
<comment type="caution">
    <text evidence="2">The sequence shown here is derived from an EMBL/GenBank/DDBJ whole genome shotgun (WGS) entry which is preliminary data.</text>
</comment>
<reference evidence="2 3" key="1">
    <citation type="submission" date="2020-03" db="EMBL/GenBank/DDBJ databases">
        <title>Genomic Encyclopedia of Type Strains, Phase IV (KMG-IV): sequencing the most valuable type-strain genomes for metagenomic binning, comparative biology and taxonomic classification.</title>
        <authorList>
            <person name="Goeker M."/>
        </authorList>
    </citation>
    <scope>NUCLEOTIDE SEQUENCE [LARGE SCALE GENOMIC DNA]</scope>
    <source>
        <strain evidence="2 3">DSM 105096</strain>
    </source>
</reference>
<keyword evidence="3" id="KW-1185">Reference proteome</keyword>
<evidence type="ECO:0000256" key="1">
    <source>
        <dbReference type="SAM" id="SignalP"/>
    </source>
</evidence>
<dbReference type="Proteomes" id="UP000770785">
    <property type="component" value="Unassembled WGS sequence"/>
</dbReference>
<accession>A0ABX0XB97</accession>
<dbReference type="EMBL" id="JAATJH010000002">
    <property type="protein sequence ID" value="NJC26241.1"/>
    <property type="molecule type" value="Genomic_DNA"/>
</dbReference>
<name>A0ABX0XB97_9BACT</name>
<dbReference type="RefSeq" id="WP_168036996.1">
    <property type="nucleotide sequence ID" value="NZ_JAATJH010000002.1"/>
</dbReference>
<sequence length="213" mass="23215">MLYRALVSLLFLSGWSVPTYAQNNVHPAESWTTHTCGEGKKDYSPGHTTGWGEAGTGYDLALVITDEAWYDPAPLGRDAKDWLKAAGVSYYSFWRPTTWPKNHLSALVGFRMLADRQYEACAYVNDAEGGFKFGGETVAAVGDTVYVSLRVLANVATYRISCQGKTQKIAFENFAAAGRHVAVGPWHGGSLPAPAPTSLRTSFRWVAATGEDR</sequence>
<gene>
    <name evidence="2" type="ORF">GGR27_001740</name>
</gene>
<protein>
    <submittedName>
        <fullName evidence="2">Uncharacterized protein</fullName>
    </submittedName>
</protein>
<keyword evidence="1" id="KW-0732">Signal</keyword>
<organism evidence="2 3">
    <name type="scientific">Neolewinella antarctica</name>
    <dbReference type="NCBI Taxonomy" id="442734"/>
    <lineage>
        <taxon>Bacteria</taxon>
        <taxon>Pseudomonadati</taxon>
        <taxon>Bacteroidota</taxon>
        <taxon>Saprospiria</taxon>
        <taxon>Saprospirales</taxon>
        <taxon>Lewinellaceae</taxon>
        <taxon>Neolewinella</taxon>
    </lineage>
</organism>
<proteinExistence type="predicted"/>
<feature type="signal peptide" evidence="1">
    <location>
        <begin position="1"/>
        <end position="21"/>
    </location>
</feature>
<feature type="chain" id="PRO_5046167928" evidence="1">
    <location>
        <begin position="22"/>
        <end position="213"/>
    </location>
</feature>
<evidence type="ECO:0000313" key="2">
    <source>
        <dbReference type="EMBL" id="NJC26241.1"/>
    </source>
</evidence>